<dbReference type="PANTHER" id="PTHR32179">
    <property type="entry name" value="NICOTINATE-NUCLEOTIDE PYROPHOSPHORYLASE [CARBOXYLATING]"/>
    <property type="match status" value="1"/>
</dbReference>
<dbReference type="Pfam" id="PF02749">
    <property type="entry name" value="QRPTase_N"/>
    <property type="match status" value="1"/>
</dbReference>
<dbReference type="InterPro" id="IPR027277">
    <property type="entry name" value="NadC/ModD"/>
</dbReference>
<evidence type="ECO:0000256" key="10">
    <source>
        <dbReference type="ARBA" id="ARBA00047445"/>
    </source>
</evidence>
<dbReference type="InterPro" id="IPR013785">
    <property type="entry name" value="Aldolase_TIM"/>
</dbReference>
<evidence type="ECO:0000256" key="8">
    <source>
        <dbReference type="ARBA" id="ARBA00022679"/>
    </source>
</evidence>
<dbReference type="CDD" id="cd01572">
    <property type="entry name" value="QPRTase"/>
    <property type="match status" value="1"/>
</dbReference>
<evidence type="ECO:0000259" key="14">
    <source>
        <dbReference type="Pfam" id="PF01729"/>
    </source>
</evidence>
<dbReference type="PIRSF" id="PIRSF006250">
    <property type="entry name" value="NadC_ModD"/>
    <property type="match status" value="1"/>
</dbReference>
<comment type="caution">
    <text evidence="16">The sequence shown here is derived from an EMBL/GenBank/DDBJ whole genome shotgun (WGS) entry which is preliminary data.</text>
</comment>
<dbReference type="PANTHER" id="PTHR32179:SF3">
    <property type="entry name" value="NICOTINATE-NUCLEOTIDE PYROPHOSPHORYLASE [CARBOXYLATING]"/>
    <property type="match status" value="1"/>
</dbReference>
<gene>
    <name evidence="16" type="primary">nadC</name>
    <name evidence="16" type="ORF">KSX_36790</name>
</gene>
<feature type="domain" description="Quinolinate phosphoribosyl transferase N-terminal" evidence="15">
    <location>
        <begin position="21"/>
        <end position="106"/>
    </location>
</feature>
<dbReference type="EC" id="2.4.2.19" evidence="5"/>
<evidence type="ECO:0000259" key="15">
    <source>
        <dbReference type="Pfam" id="PF02749"/>
    </source>
</evidence>
<keyword evidence="6" id="KW-0662">Pyridine nucleotide biosynthesis</keyword>
<protein>
    <recommendedName>
        <fullName evidence="11">Probable nicotinate-nucleotide pyrophosphorylase [carboxylating]</fullName>
        <ecNumber evidence="5">2.4.2.19</ecNumber>
    </recommendedName>
    <alternativeName>
        <fullName evidence="9">Quinolinate phosphoribosyltransferase [decarboxylating]</fullName>
    </alternativeName>
</protein>
<evidence type="ECO:0000256" key="7">
    <source>
        <dbReference type="ARBA" id="ARBA00022676"/>
    </source>
</evidence>
<dbReference type="NCBIfam" id="TIGR00078">
    <property type="entry name" value="nadC"/>
    <property type="match status" value="1"/>
</dbReference>
<feature type="binding site" evidence="13">
    <location>
        <position position="193"/>
    </location>
    <ligand>
        <name>substrate</name>
    </ligand>
</feature>
<dbReference type="Gene3D" id="3.20.20.70">
    <property type="entry name" value="Aldolase class I"/>
    <property type="match status" value="1"/>
</dbReference>
<keyword evidence="7 12" id="KW-0328">Glycosyltransferase</keyword>
<dbReference type="InterPro" id="IPR037128">
    <property type="entry name" value="Quinolinate_PRibosylTase_N_sf"/>
</dbReference>
<organism evidence="16 17">
    <name type="scientific">Ktedonospora formicarum</name>
    <dbReference type="NCBI Taxonomy" id="2778364"/>
    <lineage>
        <taxon>Bacteria</taxon>
        <taxon>Bacillati</taxon>
        <taxon>Chloroflexota</taxon>
        <taxon>Ktedonobacteria</taxon>
        <taxon>Ktedonobacterales</taxon>
        <taxon>Ktedonobacteraceae</taxon>
        <taxon>Ktedonospora</taxon>
    </lineage>
</organism>
<dbReference type="FunFam" id="3.20.20.70:FF:000030">
    <property type="entry name" value="Nicotinate-nucleotide pyrophosphorylase, carboxylating"/>
    <property type="match status" value="1"/>
</dbReference>
<evidence type="ECO:0000313" key="16">
    <source>
        <dbReference type="EMBL" id="GHO45516.1"/>
    </source>
</evidence>
<proteinExistence type="inferred from homology"/>
<comment type="catalytic activity">
    <reaction evidence="10">
        <text>nicotinate beta-D-ribonucleotide + CO2 + diphosphate = quinolinate + 5-phospho-alpha-D-ribose 1-diphosphate + 2 H(+)</text>
        <dbReference type="Rhea" id="RHEA:12733"/>
        <dbReference type="ChEBI" id="CHEBI:15378"/>
        <dbReference type="ChEBI" id="CHEBI:16526"/>
        <dbReference type="ChEBI" id="CHEBI:29959"/>
        <dbReference type="ChEBI" id="CHEBI:33019"/>
        <dbReference type="ChEBI" id="CHEBI:57502"/>
        <dbReference type="ChEBI" id="CHEBI:58017"/>
        <dbReference type="EC" id="2.4.2.19"/>
    </reaction>
</comment>
<evidence type="ECO:0000256" key="3">
    <source>
        <dbReference type="ARBA" id="ARBA00009400"/>
    </source>
</evidence>
<evidence type="ECO:0000256" key="2">
    <source>
        <dbReference type="ARBA" id="ARBA00004893"/>
    </source>
</evidence>
<comment type="subunit">
    <text evidence="4">Hexamer formed by 3 homodimers.</text>
</comment>
<dbReference type="Proteomes" id="UP000612362">
    <property type="component" value="Unassembled WGS sequence"/>
</dbReference>
<feature type="binding site" evidence="13">
    <location>
        <begin position="129"/>
        <end position="131"/>
    </location>
    <ligand>
        <name>substrate</name>
    </ligand>
</feature>
<dbReference type="SUPFAM" id="SSF51690">
    <property type="entry name" value="Nicotinate/Quinolinate PRTase C-terminal domain-like"/>
    <property type="match status" value="1"/>
</dbReference>
<feature type="binding site" evidence="13">
    <location>
        <position position="153"/>
    </location>
    <ligand>
        <name>substrate</name>
    </ligand>
</feature>
<dbReference type="GO" id="GO:0009435">
    <property type="term" value="P:NAD+ biosynthetic process"/>
    <property type="evidence" value="ECO:0007669"/>
    <property type="project" value="UniProtKB-UniPathway"/>
</dbReference>
<dbReference type="InterPro" id="IPR002638">
    <property type="entry name" value="Quinolinate_PRibosylTrfase_C"/>
</dbReference>
<dbReference type="SUPFAM" id="SSF54675">
    <property type="entry name" value="Nicotinate/Quinolinate PRTase N-terminal domain-like"/>
    <property type="match status" value="1"/>
</dbReference>
<dbReference type="Gene3D" id="3.90.1170.20">
    <property type="entry name" value="Quinolinate phosphoribosyl transferase, N-terminal domain"/>
    <property type="match status" value="1"/>
</dbReference>
<evidence type="ECO:0000256" key="9">
    <source>
        <dbReference type="ARBA" id="ARBA00033102"/>
    </source>
</evidence>
<feature type="binding site" evidence="13">
    <location>
        <begin position="263"/>
        <end position="265"/>
    </location>
    <ligand>
        <name>substrate</name>
    </ligand>
</feature>
<dbReference type="InterPro" id="IPR022412">
    <property type="entry name" value="Quinolinate_PRibosylTrfase_N"/>
</dbReference>
<dbReference type="InterPro" id="IPR036068">
    <property type="entry name" value="Nicotinate_pribotase-like_C"/>
</dbReference>
<name>A0A8J3HYI3_9CHLR</name>
<comment type="pathway">
    <text evidence="2">Cofactor biosynthesis; NAD(+) biosynthesis; nicotinate D-ribonucleotide from quinolinate: step 1/1.</text>
</comment>
<feature type="binding site" evidence="13">
    <location>
        <position position="214"/>
    </location>
    <ligand>
        <name>substrate</name>
    </ligand>
</feature>
<accession>A0A8J3HYI3</accession>
<dbReference type="GO" id="GO:0005737">
    <property type="term" value="C:cytoplasm"/>
    <property type="evidence" value="ECO:0007669"/>
    <property type="project" value="TreeGrafter"/>
</dbReference>
<evidence type="ECO:0000256" key="1">
    <source>
        <dbReference type="ARBA" id="ARBA00003237"/>
    </source>
</evidence>
<feature type="binding site" evidence="13">
    <location>
        <position position="96"/>
    </location>
    <ligand>
        <name>substrate</name>
    </ligand>
</feature>
<dbReference type="InterPro" id="IPR004393">
    <property type="entry name" value="NadC"/>
</dbReference>
<evidence type="ECO:0000256" key="5">
    <source>
        <dbReference type="ARBA" id="ARBA00011944"/>
    </source>
</evidence>
<feature type="binding site" evidence="13">
    <location>
        <begin position="240"/>
        <end position="242"/>
    </location>
    <ligand>
        <name>substrate</name>
    </ligand>
</feature>
<keyword evidence="17" id="KW-1185">Reference proteome</keyword>
<dbReference type="RefSeq" id="WP_220194844.1">
    <property type="nucleotide sequence ID" value="NZ_BNJF01000001.1"/>
</dbReference>
<evidence type="ECO:0000256" key="12">
    <source>
        <dbReference type="PIRNR" id="PIRNR006250"/>
    </source>
</evidence>
<sequence length="299" mass="31753">MQKAILDLITSALVEDGAYDDITTLSTVAPDRQANARIVTREDGVVAGISVAAETFRLFDHRVAVEMAVVDGASVRVGETLVQISGSARSLLSAERVALNFLGRLSGIATVSARCARALEGTRTRVLDTRKTTPGLRHLEKEAVRLGGGQNHRFGLNDGVLIKDNHIIAAGGIAQAVTAARSLAPHLLKIEVECETLDEVQEALVSGADVILLDNMDIETMRRAVTSIRASDPRVLIEASGNIGTNTEKLVAVAGTGVDFISLGALTHSAPTLMSLLSLCSLHAKVAETLDEPYSWRRS</sequence>
<dbReference type="GO" id="GO:0004514">
    <property type="term" value="F:nicotinate-nucleotide diphosphorylase (carboxylating) activity"/>
    <property type="evidence" value="ECO:0007669"/>
    <property type="project" value="UniProtKB-EC"/>
</dbReference>
<dbReference type="Pfam" id="PF01729">
    <property type="entry name" value="QRPTase_C"/>
    <property type="match status" value="1"/>
</dbReference>
<dbReference type="UniPathway" id="UPA00253">
    <property type="reaction ID" value="UER00331"/>
</dbReference>
<evidence type="ECO:0000256" key="11">
    <source>
        <dbReference type="ARBA" id="ARBA00069173"/>
    </source>
</evidence>
<feature type="domain" description="Quinolinate phosphoribosyl transferase C-terminal" evidence="14">
    <location>
        <begin position="108"/>
        <end position="273"/>
    </location>
</feature>
<dbReference type="EMBL" id="BNJF01000001">
    <property type="protein sequence ID" value="GHO45516.1"/>
    <property type="molecule type" value="Genomic_DNA"/>
</dbReference>
<dbReference type="AlphaFoldDB" id="A0A8J3HYI3"/>
<reference evidence="16" key="1">
    <citation type="submission" date="2020-10" db="EMBL/GenBank/DDBJ databases">
        <title>Taxonomic study of unclassified bacteria belonging to the class Ktedonobacteria.</title>
        <authorList>
            <person name="Yabe S."/>
            <person name="Wang C.M."/>
            <person name="Zheng Y."/>
            <person name="Sakai Y."/>
            <person name="Cavaletti L."/>
            <person name="Monciardini P."/>
            <person name="Donadio S."/>
        </authorList>
    </citation>
    <scope>NUCLEOTIDE SEQUENCE</scope>
    <source>
        <strain evidence="16">SOSP1-1</strain>
    </source>
</reference>
<keyword evidence="8 12" id="KW-0808">Transferase</keyword>
<feature type="binding site" evidence="13">
    <location>
        <position position="163"/>
    </location>
    <ligand>
        <name>substrate</name>
    </ligand>
</feature>
<evidence type="ECO:0000256" key="13">
    <source>
        <dbReference type="PIRSR" id="PIRSR006250-1"/>
    </source>
</evidence>
<dbReference type="FunFam" id="3.90.1170.20:FF:000001">
    <property type="entry name" value="Nicotinate-nucleotide diphosphorylase (Carboxylating)"/>
    <property type="match status" value="1"/>
</dbReference>
<evidence type="ECO:0000256" key="6">
    <source>
        <dbReference type="ARBA" id="ARBA00022642"/>
    </source>
</evidence>
<evidence type="ECO:0000313" key="17">
    <source>
        <dbReference type="Proteomes" id="UP000612362"/>
    </source>
</evidence>
<evidence type="ECO:0000256" key="4">
    <source>
        <dbReference type="ARBA" id="ARBA00011218"/>
    </source>
</evidence>
<comment type="similarity">
    <text evidence="3 12">Belongs to the NadC/ModD family.</text>
</comment>
<comment type="function">
    <text evidence="1">Involved in the catabolism of quinolinic acid (QA).</text>
</comment>
<dbReference type="GO" id="GO:0034213">
    <property type="term" value="P:quinolinate catabolic process"/>
    <property type="evidence" value="ECO:0007669"/>
    <property type="project" value="TreeGrafter"/>
</dbReference>